<reference evidence="1 2" key="1">
    <citation type="journal article" date="2016" name="Nat. Commun.">
        <title>Thousands of microbial genomes shed light on interconnected biogeochemical processes in an aquifer system.</title>
        <authorList>
            <person name="Anantharaman K."/>
            <person name="Brown C.T."/>
            <person name="Hug L.A."/>
            <person name="Sharon I."/>
            <person name="Castelle C.J."/>
            <person name="Probst A.J."/>
            <person name="Thomas B.C."/>
            <person name="Singh A."/>
            <person name="Wilkins M.J."/>
            <person name="Karaoz U."/>
            <person name="Brodie E.L."/>
            <person name="Williams K.H."/>
            <person name="Hubbard S.S."/>
            <person name="Banfield J.F."/>
        </authorList>
    </citation>
    <scope>NUCLEOTIDE SEQUENCE [LARGE SCALE GENOMIC DNA]</scope>
</reference>
<evidence type="ECO:0000313" key="1">
    <source>
        <dbReference type="EMBL" id="OGD79415.1"/>
    </source>
</evidence>
<dbReference type="Proteomes" id="UP000177187">
    <property type="component" value="Unassembled WGS sequence"/>
</dbReference>
<comment type="caution">
    <text evidence="1">The sequence shown here is derived from an EMBL/GenBank/DDBJ whole genome shotgun (WGS) entry which is preliminary data.</text>
</comment>
<dbReference type="EMBL" id="MFAF01000011">
    <property type="protein sequence ID" value="OGD79415.1"/>
    <property type="molecule type" value="Genomic_DNA"/>
</dbReference>
<dbReference type="AlphaFoldDB" id="A0A1F5FIF1"/>
<name>A0A1F5FIF1_9BACT</name>
<protein>
    <submittedName>
        <fullName evidence="1">Uncharacterized protein</fullName>
    </submittedName>
</protein>
<evidence type="ECO:0000313" key="2">
    <source>
        <dbReference type="Proteomes" id="UP000177187"/>
    </source>
</evidence>
<accession>A0A1F5FIF1</accession>
<sequence length="80" mass="9131">MDEKKFRAVLEEIAAEMGRGSRVAKDKLDEWADKVKDAWPEVESSFERFGRSFAASIGAFAKAFRDAYHGEDERGEDEKE</sequence>
<gene>
    <name evidence="1" type="ORF">A2Y64_04015</name>
</gene>
<proteinExistence type="predicted"/>
<organism evidence="1 2">
    <name type="scientific">Candidatus Coatesbacteria bacterium RBG_13_66_14</name>
    <dbReference type="NCBI Taxonomy" id="1817816"/>
    <lineage>
        <taxon>Bacteria</taxon>
        <taxon>Candidatus Coatesiibacteriota</taxon>
    </lineage>
</organism>